<proteinExistence type="predicted"/>
<dbReference type="EMBL" id="NAJO01000089">
    <property type="protein sequence ID" value="OQN95536.1"/>
    <property type="molecule type" value="Genomic_DNA"/>
</dbReference>
<organism evidence="1 2">
    <name type="scientific">Cryoendolithus antarcticus</name>
    <dbReference type="NCBI Taxonomy" id="1507870"/>
    <lineage>
        <taxon>Eukaryota</taxon>
        <taxon>Fungi</taxon>
        <taxon>Dikarya</taxon>
        <taxon>Ascomycota</taxon>
        <taxon>Pezizomycotina</taxon>
        <taxon>Dothideomycetes</taxon>
        <taxon>Dothideomycetidae</taxon>
        <taxon>Cladosporiales</taxon>
        <taxon>Cladosporiaceae</taxon>
        <taxon>Cryoendolithus</taxon>
    </lineage>
</organism>
<accession>A0A1V8S8R2</accession>
<evidence type="ECO:0000313" key="1">
    <source>
        <dbReference type="EMBL" id="OQN95536.1"/>
    </source>
</evidence>
<dbReference type="OrthoDB" id="10400405at2759"/>
<dbReference type="AlphaFoldDB" id="A0A1V8S8R2"/>
<sequence length="127" mass="14499">MFDLSGYLEEGVKKLTGNEAPVWIRTLVGRVSYAEPSVQRELNILFGDDASARVKLVATNRKTMLAVAKKNWRDLFAIETTCFGKDSFAANKDTFRKTDHIQRHTTATFPELLQLERHTAKKEKIKK</sequence>
<keyword evidence="2" id="KW-1185">Reference proteome</keyword>
<evidence type="ECO:0000313" key="2">
    <source>
        <dbReference type="Proteomes" id="UP000192596"/>
    </source>
</evidence>
<dbReference type="InParanoid" id="A0A1V8S8R2"/>
<name>A0A1V8S8R2_9PEZI</name>
<comment type="caution">
    <text evidence="1">The sequence shown here is derived from an EMBL/GenBank/DDBJ whole genome shotgun (WGS) entry which is preliminary data.</text>
</comment>
<protein>
    <submittedName>
        <fullName evidence="1">Uncharacterized protein</fullName>
    </submittedName>
</protein>
<reference evidence="2" key="1">
    <citation type="submission" date="2017-03" db="EMBL/GenBank/DDBJ databases">
        <title>Genomes of endolithic fungi from Antarctica.</title>
        <authorList>
            <person name="Coleine C."/>
            <person name="Masonjones S."/>
            <person name="Stajich J.E."/>
        </authorList>
    </citation>
    <scope>NUCLEOTIDE SEQUENCE [LARGE SCALE GENOMIC DNA]</scope>
    <source>
        <strain evidence="2">CCFEE 5527</strain>
    </source>
</reference>
<dbReference type="Proteomes" id="UP000192596">
    <property type="component" value="Unassembled WGS sequence"/>
</dbReference>
<gene>
    <name evidence="1" type="ORF">B0A48_18645</name>
</gene>